<gene>
    <name evidence="1" type="ORF">H0A36_25985</name>
</gene>
<name>A0A853IHF6_9GAMM</name>
<dbReference type="GO" id="GO:0003677">
    <property type="term" value="F:DNA binding"/>
    <property type="evidence" value="ECO:0007669"/>
    <property type="project" value="UniProtKB-KW"/>
</dbReference>
<dbReference type="RefSeq" id="WP_180571458.1">
    <property type="nucleotide sequence ID" value="NZ_JACCKB010000089.1"/>
</dbReference>
<keyword evidence="2" id="KW-1185">Reference proteome</keyword>
<dbReference type="EMBL" id="JACCKB010000089">
    <property type="protein sequence ID" value="NYZ69471.1"/>
    <property type="molecule type" value="Genomic_DNA"/>
</dbReference>
<dbReference type="AlphaFoldDB" id="A0A853IHF6"/>
<dbReference type="Proteomes" id="UP000569732">
    <property type="component" value="Unassembled WGS sequence"/>
</dbReference>
<proteinExistence type="predicted"/>
<evidence type="ECO:0000313" key="1">
    <source>
        <dbReference type="EMBL" id="NYZ69471.1"/>
    </source>
</evidence>
<protein>
    <submittedName>
        <fullName evidence="1">DNA-binding protein</fullName>
    </submittedName>
</protein>
<organism evidence="1 2">
    <name type="scientific">Spartinivicinus marinus</name>
    <dbReference type="NCBI Taxonomy" id="2994442"/>
    <lineage>
        <taxon>Bacteria</taxon>
        <taxon>Pseudomonadati</taxon>
        <taxon>Pseudomonadota</taxon>
        <taxon>Gammaproteobacteria</taxon>
        <taxon>Oceanospirillales</taxon>
        <taxon>Zooshikellaceae</taxon>
        <taxon>Spartinivicinus</taxon>
    </lineage>
</organism>
<keyword evidence="1" id="KW-0238">DNA-binding</keyword>
<comment type="caution">
    <text evidence="1">The sequence shown here is derived from an EMBL/GenBank/DDBJ whole genome shotgun (WGS) entry which is preliminary data.</text>
</comment>
<sequence>MMKSVVVQPHNTSELATQTEAARITGYSQYWLQKKRVNGGGPPYIKKGYFVYYLRSGLAKFKKPKRRTKRAVRSNKVA</sequence>
<accession>A0A853IHF6</accession>
<evidence type="ECO:0000313" key="2">
    <source>
        <dbReference type="Proteomes" id="UP000569732"/>
    </source>
</evidence>
<reference evidence="1 2" key="1">
    <citation type="submission" date="2020-07" db="EMBL/GenBank/DDBJ databases">
        <title>Endozoicomonas sp. nov., isolated from sediment.</title>
        <authorList>
            <person name="Gu T."/>
        </authorList>
    </citation>
    <scope>NUCLEOTIDE SEQUENCE [LARGE SCALE GENOMIC DNA]</scope>
    <source>
        <strain evidence="1 2">SM1973</strain>
    </source>
</reference>